<dbReference type="SMART" id="SM00530">
    <property type="entry name" value="HTH_XRE"/>
    <property type="match status" value="1"/>
</dbReference>
<sequence length="193" mass="20660">MGVLVGGAAGTALMGRDSVRTGREPGPAQRRFCADLRSWRELRQVSQEALAGHVLYSREWVAKVERGTRWPTEHLARRADAALHTGGVLLAQWPAVRAERDAAMPSGPRPLAPVLPLFPARAAPVPPDTVDALAAMLTSLLREVPGAQVVVVSVDAEGHVPAAAGDDVDQSAVLDLARFRAGPARRRRNGHER</sequence>
<name>A0A9W6NS84_9ACTN</name>
<dbReference type="SUPFAM" id="SSF47413">
    <property type="entry name" value="lambda repressor-like DNA-binding domains"/>
    <property type="match status" value="1"/>
</dbReference>
<reference evidence="2" key="1">
    <citation type="journal article" date="2014" name="Int. J. Syst. Evol. Microbiol.">
        <title>Complete genome sequence of Corynebacterium casei LMG S-19264T (=DSM 44701T), isolated from a smear-ripened cheese.</title>
        <authorList>
            <consortium name="US DOE Joint Genome Institute (JGI-PGF)"/>
            <person name="Walter F."/>
            <person name="Albersmeier A."/>
            <person name="Kalinowski J."/>
            <person name="Ruckert C."/>
        </authorList>
    </citation>
    <scope>NUCLEOTIDE SEQUENCE</scope>
    <source>
        <strain evidence="2">VKM Ac-1321</strain>
    </source>
</reference>
<dbReference type="EMBL" id="BSFP01000081">
    <property type="protein sequence ID" value="GLL06912.1"/>
    <property type="molecule type" value="Genomic_DNA"/>
</dbReference>
<comment type="caution">
    <text evidence="2">The sequence shown here is derived from an EMBL/GenBank/DDBJ whole genome shotgun (WGS) entry which is preliminary data.</text>
</comment>
<evidence type="ECO:0000313" key="3">
    <source>
        <dbReference type="Proteomes" id="UP001143480"/>
    </source>
</evidence>
<dbReference type="InterPro" id="IPR001387">
    <property type="entry name" value="Cro/C1-type_HTH"/>
</dbReference>
<evidence type="ECO:0000259" key="1">
    <source>
        <dbReference type="SMART" id="SM00530"/>
    </source>
</evidence>
<keyword evidence="3" id="KW-1185">Reference proteome</keyword>
<reference evidence="2" key="2">
    <citation type="submission" date="2023-01" db="EMBL/GenBank/DDBJ databases">
        <authorList>
            <person name="Sun Q."/>
            <person name="Evtushenko L."/>
        </authorList>
    </citation>
    <scope>NUCLEOTIDE SEQUENCE</scope>
    <source>
        <strain evidence="2">VKM Ac-1321</strain>
    </source>
</reference>
<protein>
    <recommendedName>
        <fullName evidence="1">HTH cro/C1-type domain-containing protein</fullName>
    </recommendedName>
</protein>
<proteinExistence type="predicted"/>
<dbReference type="Proteomes" id="UP001143480">
    <property type="component" value="Unassembled WGS sequence"/>
</dbReference>
<gene>
    <name evidence="2" type="ORF">GCM10017581_086620</name>
</gene>
<accession>A0A9W6NS84</accession>
<dbReference type="Gene3D" id="1.10.260.40">
    <property type="entry name" value="lambda repressor-like DNA-binding domains"/>
    <property type="match status" value="1"/>
</dbReference>
<dbReference type="GO" id="GO:0003677">
    <property type="term" value="F:DNA binding"/>
    <property type="evidence" value="ECO:0007669"/>
    <property type="project" value="InterPro"/>
</dbReference>
<feature type="domain" description="HTH cro/C1-type" evidence="1">
    <location>
        <begin position="35"/>
        <end position="90"/>
    </location>
</feature>
<dbReference type="RefSeq" id="WP_271190019.1">
    <property type="nucleotide sequence ID" value="NZ_BSFP01000081.1"/>
</dbReference>
<dbReference type="Pfam" id="PF13560">
    <property type="entry name" value="HTH_31"/>
    <property type="match status" value="1"/>
</dbReference>
<dbReference type="CDD" id="cd00093">
    <property type="entry name" value="HTH_XRE"/>
    <property type="match status" value="1"/>
</dbReference>
<dbReference type="AlphaFoldDB" id="A0A9W6NS84"/>
<dbReference type="InterPro" id="IPR010982">
    <property type="entry name" value="Lambda_DNA-bd_dom_sf"/>
</dbReference>
<organism evidence="2 3">
    <name type="scientific">Dactylosporangium matsuzakiense</name>
    <dbReference type="NCBI Taxonomy" id="53360"/>
    <lineage>
        <taxon>Bacteria</taxon>
        <taxon>Bacillati</taxon>
        <taxon>Actinomycetota</taxon>
        <taxon>Actinomycetes</taxon>
        <taxon>Micromonosporales</taxon>
        <taxon>Micromonosporaceae</taxon>
        <taxon>Dactylosporangium</taxon>
    </lineage>
</organism>
<evidence type="ECO:0000313" key="2">
    <source>
        <dbReference type="EMBL" id="GLL06912.1"/>
    </source>
</evidence>